<evidence type="ECO:0000256" key="1">
    <source>
        <dbReference type="SAM" id="SignalP"/>
    </source>
</evidence>
<feature type="chain" id="PRO_5035887725" evidence="1">
    <location>
        <begin position="16"/>
        <end position="89"/>
    </location>
</feature>
<sequence>MGMAWVLLCPMSMLRLDVHKMCGSCAIRQGPKQGNVLAWAGWAGDMRIWQVAEAYNADLLDGSTAWAELPRCQGTECCRQAQTKLVGMK</sequence>
<name>A0A8S0VAZ5_OLEEU</name>
<organism evidence="2 3">
    <name type="scientific">Olea europaea subsp. europaea</name>
    <dbReference type="NCBI Taxonomy" id="158383"/>
    <lineage>
        <taxon>Eukaryota</taxon>
        <taxon>Viridiplantae</taxon>
        <taxon>Streptophyta</taxon>
        <taxon>Embryophyta</taxon>
        <taxon>Tracheophyta</taxon>
        <taxon>Spermatophyta</taxon>
        <taxon>Magnoliopsida</taxon>
        <taxon>eudicotyledons</taxon>
        <taxon>Gunneridae</taxon>
        <taxon>Pentapetalae</taxon>
        <taxon>asterids</taxon>
        <taxon>lamiids</taxon>
        <taxon>Lamiales</taxon>
        <taxon>Oleaceae</taxon>
        <taxon>Oleeae</taxon>
        <taxon>Olea</taxon>
    </lineage>
</organism>
<proteinExistence type="predicted"/>
<dbReference type="AlphaFoldDB" id="A0A8S0VAZ5"/>
<reference evidence="2 3" key="1">
    <citation type="submission" date="2019-12" db="EMBL/GenBank/DDBJ databases">
        <authorList>
            <person name="Alioto T."/>
            <person name="Alioto T."/>
            <person name="Gomez Garrido J."/>
        </authorList>
    </citation>
    <scope>NUCLEOTIDE SEQUENCE [LARGE SCALE GENOMIC DNA]</scope>
</reference>
<evidence type="ECO:0000313" key="2">
    <source>
        <dbReference type="EMBL" id="CAA3028577.1"/>
    </source>
</evidence>
<keyword evidence="3" id="KW-1185">Reference proteome</keyword>
<comment type="caution">
    <text evidence="2">The sequence shown here is derived from an EMBL/GenBank/DDBJ whole genome shotgun (WGS) entry which is preliminary data.</text>
</comment>
<dbReference type="Gramene" id="OE9A058070T1">
    <property type="protein sequence ID" value="OE9A058070C1"/>
    <property type="gene ID" value="OE9A058070"/>
</dbReference>
<dbReference type="EMBL" id="CACTIH010009262">
    <property type="protein sequence ID" value="CAA3028577.1"/>
    <property type="molecule type" value="Genomic_DNA"/>
</dbReference>
<keyword evidence="1" id="KW-0732">Signal</keyword>
<gene>
    <name evidence="2" type="ORF">OLEA9_A058070</name>
</gene>
<accession>A0A8S0VAZ5</accession>
<feature type="signal peptide" evidence="1">
    <location>
        <begin position="1"/>
        <end position="15"/>
    </location>
</feature>
<evidence type="ECO:0000313" key="3">
    <source>
        <dbReference type="Proteomes" id="UP000594638"/>
    </source>
</evidence>
<dbReference type="Proteomes" id="UP000594638">
    <property type="component" value="Unassembled WGS sequence"/>
</dbReference>
<protein>
    <submittedName>
        <fullName evidence="2">Uncharacterized protein</fullName>
    </submittedName>
</protein>